<dbReference type="InterPro" id="IPR000073">
    <property type="entry name" value="AB_hydrolase_1"/>
</dbReference>
<dbReference type="EMBL" id="JADEXG010000128">
    <property type="protein sequence ID" value="MBE9080485.1"/>
    <property type="molecule type" value="Genomic_DNA"/>
</dbReference>
<evidence type="ECO:0000259" key="1">
    <source>
        <dbReference type="Pfam" id="PF12697"/>
    </source>
</evidence>
<dbReference type="Proteomes" id="UP000636505">
    <property type="component" value="Unassembled WGS sequence"/>
</dbReference>
<dbReference type="PANTHER" id="PTHR46438:SF2">
    <property type="entry name" value="ALPHA_BETA-HYDROLASES SUPERFAMILY PROTEIN"/>
    <property type="match status" value="1"/>
</dbReference>
<dbReference type="PRINTS" id="PR00412">
    <property type="entry name" value="EPOXHYDRLASE"/>
</dbReference>
<gene>
    <name evidence="2" type="ORF">IQ241_24925</name>
</gene>
<name>A0A8J7ACE1_9CYAN</name>
<dbReference type="SUPFAM" id="SSF53474">
    <property type="entry name" value="alpha/beta-Hydrolases"/>
    <property type="match status" value="1"/>
</dbReference>
<evidence type="ECO:0000313" key="3">
    <source>
        <dbReference type="Proteomes" id="UP000636505"/>
    </source>
</evidence>
<comment type="caution">
    <text evidence="2">The sequence shown here is derived from an EMBL/GenBank/DDBJ whole genome shotgun (WGS) entry which is preliminary data.</text>
</comment>
<dbReference type="PANTHER" id="PTHR46438">
    <property type="entry name" value="ALPHA/BETA-HYDROLASES SUPERFAMILY PROTEIN"/>
    <property type="match status" value="1"/>
</dbReference>
<sequence length="278" mass="31091">RYTYLAGPTTGEAPLLLLHGFGSSLEQWRENLVVLAQQRPVYALDLVGFGGSEKVAGRLGVDLWVEQVAAFWRGFLGQPMILLGHSLGALVALATAATQPEMVERLVMLTLPAARQELLSGPLAGFASRVEEWFSTPLLIRPLFALIRRPRLMRAILEKLHVSPERVDDALMTLFIRPTQERGAARTLCYLVKSRTEASFSPATRELVPLLQVPTLLLWGNCDRVIPIAWGQLVNSLNERLTLVEVDKAGHFLYDEQPDQIHQILRDWLGSRGVRAWE</sequence>
<feature type="non-terminal residue" evidence="2">
    <location>
        <position position="1"/>
    </location>
</feature>
<feature type="domain" description="AB hydrolase-1" evidence="1">
    <location>
        <begin position="15"/>
        <end position="261"/>
    </location>
</feature>
<dbReference type="GO" id="GO:0016787">
    <property type="term" value="F:hydrolase activity"/>
    <property type="evidence" value="ECO:0007669"/>
    <property type="project" value="UniProtKB-KW"/>
</dbReference>
<keyword evidence="2" id="KW-0378">Hydrolase</keyword>
<evidence type="ECO:0000313" key="2">
    <source>
        <dbReference type="EMBL" id="MBE9080485.1"/>
    </source>
</evidence>
<protein>
    <submittedName>
        <fullName evidence="2">Alpha/beta fold hydrolase</fullName>
    </submittedName>
</protein>
<dbReference type="InterPro" id="IPR029058">
    <property type="entry name" value="AB_hydrolase_fold"/>
</dbReference>
<accession>A0A8J7ACE1</accession>
<proteinExistence type="predicted"/>
<keyword evidence="3" id="KW-1185">Reference proteome</keyword>
<organism evidence="2 3">
    <name type="scientific">Vasconcelosia minhoensis LEGE 07310</name>
    <dbReference type="NCBI Taxonomy" id="915328"/>
    <lineage>
        <taxon>Bacteria</taxon>
        <taxon>Bacillati</taxon>
        <taxon>Cyanobacteriota</taxon>
        <taxon>Cyanophyceae</taxon>
        <taxon>Nodosilineales</taxon>
        <taxon>Cymatolegaceae</taxon>
        <taxon>Vasconcelosia</taxon>
        <taxon>Vasconcelosia minhoensis</taxon>
    </lineage>
</organism>
<reference evidence="2" key="1">
    <citation type="submission" date="2020-10" db="EMBL/GenBank/DDBJ databases">
        <authorList>
            <person name="Castelo-Branco R."/>
            <person name="Eusebio N."/>
            <person name="Adriana R."/>
            <person name="Vieira A."/>
            <person name="Brugerolle De Fraissinette N."/>
            <person name="Rezende De Castro R."/>
            <person name="Schneider M.P."/>
            <person name="Vasconcelos V."/>
            <person name="Leao P.N."/>
        </authorList>
    </citation>
    <scope>NUCLEOTIDE SEQUENCE</scope>
    <source>
        <strain evidence="2">LEGE 07310</strain>
    </source>
</reference>
<dbReference type="InterPro" id="IPR000639">
    <property type="entry name" value="Epox_hydrolase-like"/>
</dbReference>
<dbReference type="AlphaFoldDB" id="A0A8J7ACE1"/>
<dbReference type="RefSeq" id="WP_193912467.1">
    <property type="nucleotide sequence ID" value="NZ_JADEXG010000128.1"/>
</dbReference>
<dbReference type="Pfam" id="PF12697">
    <property type="entry name" value="Abhydrolase_6"/>
    <property type="match status" value="1"/>
</dbReference>
<dbReference type="Gene3D" id="3.40.50.1820">
    <property type="entry name" value="alpha/beta hydrolase"/>
    <property type="match status" value="1"/>
</dbReference>
<dbReference type="PRINTS" id="PR00111">
    <property type="entry name" value="ABHYDROLASE"/>
</dbReference>